<dbReference type="InterPro" id="IPR008900">
    <property type="entry name" value="Zot_N"/>
</dbReference>
<dbReference type="RefSeq" id="WP_078200109.1">
    <property type="nucleotide sequence ID" value="NZ_CP017758.1"/>
</dbReference>
<dbReference type="Pfam" id="PF05707">
    <property type="entry name" value="Zot"/>
    <property type="match status" value="1"/>
</dbReference>
<name>A0A1U9UZX6_CUPNE</name>
<accession>A0A1U9UZX6</accession>
<sequence length="387" mass="42887">MTSVTTLVTGLPGNGKTLYTINMVKELAEKENRQVFYHGINELALPWTPLEKQEDWPDVPPGSIVVLDEAQKAFRMRANGAVVPRHVAELETLRHRGITLFLITQHPMLIDNNARRLCGRHVHLVRKFGAQSSVVHEWNAVRENCDKPAGRKDSQRSDFRYPKAVYGLYKSAEVHTVKRKIPRKVLMIVPCVLAAAAFLGYVGYRKVYMPMHGESEEAKLFKAKVGAAPGQIAYGSEDKRARPLTTAEYISSYTPRIAGLDYTAPAYDELTKPKRVPVPAACVTFKGGCNCYTQQGTRLAVGKDQCAQIVQTGFFMAFDPDGQQAQQSPQQNHQDSARVAAVPAEPVPVQPVQVPVQFMPVAMTGGPKNRQLTPVDLAAFPEDTPRR</sequence>
<evidence type="ECO:0000256" key="2">
    <source>
        <dbReference type="SAM" id="Phobius"/>
    </source>
</evidence>
<dbReference type="Proteomes" id="UP000189627">
    <property type="component" value="Chromosome 2"/>
</dbReference>
<keyword evidence="2" id="KW-1133">Transmembrane helix</keyword>
<gene>
    <name evidence="4" type="ORF">BJN34_28295</name>
</gene>
<dbReference type="SUPFAM" id="SSF52540">
    <property type="entry name" value="P-loop containing nucleoside triphosphate hydrolases"/>
    <property type="match status" value="1"/>
</dbReference>
<protein>
    <recommendedName>
        <fullName evidence="3">Zona occludens toxin N-terminal domain-containing protein</fullName>
    </recommendedName>
</protein>
<evidence type="ECO:0000259" key="3">
    <source>
        <dbReference type="Pfam" id="PF05707"/>
    </source>
</evidence>
<organism evidence="4 5">
    <name type="scientific">Cupriavidus necator</name>
    <name type="common">Alcaligenes eutrophus</name>
    <name type="synonym">Ralstonia eutropha</name>
    <dbReference type="NCBI Taxonomy" id="106590"/>
    <lineage>
        <taxon>Bacteria</taxon>
        <taxon>Pseudomonadati</taxon>
        <taxon>Pseudomonadota</taxon>
        <taxon>Betaproteobacteria</taxon>
        <taxon>Burkholderiales</taxon>
        <taxon>Burkholderiaceae</taxon>
        <taxon>Cupriavidus</taxon>
    </lineage>
</organism>
<feature type="region of interest" description="Disordered" evidence="1">
    <location>
        <begin position="364"/>
        <end position="387"/>
    </location>
</feature>
<feature type="compositionally biased region" description="Low complexity" evidence="1">
    <location>
        <begin position="323"/>
        <end position="340"/>
    </location>
</feature>
<dbReference type="EMBL" id="CP017758">
    <property type="protein sequence ID" value="AQV97771.1"/>
    <property type="molecule type" value="Genomic_DNA"/>
</dbReference>
<dbReference type="AlphaFoldDB" id="A0A1U9UZX6"/>
<dbReference type="KEGG" id="cuh:BJN34_28295"/>
<evidence type="ECO:0000313" key="4">
    <source>
        <dbReference type="EMBL" id="AQV97771.1"/>
    </source>
</evidence>
<feature type="domain" description="Zona occludens toxin N-terminal" evidence="3">
    <location>
        <begin position="57"/>
        <end position="173"/>
    </location>
</feature>
<keyword evidence="2" id="KW-0472">Membrane</keyword>
<evidence type="ECO:0000313" key="5">
    <source>
        <dbReference type="Proteomes" id="UP000189627"/>
    </source>
</evidence>
<dbReference type="InterPro" id="IPR027417">
    <property type="entry name" value="P-loop_NTPase"/>
</dbReference>
<feature type="region of interest" description="Disordered" evidence="1">
    <location>
        <begin position="320"/>
        <end position="340"/>
    </location>
</feature>
<proteinExistence type="predicted"/>
<dbReference type="OrthoDB" id="8809170at2"/>
<feature type="transmembrane region" description="Helical" evidence="2">
    <location>
        <begin position="185"/>
        <end position="204"/>
    </location>
</feature>
<dbReference type="Gene3D" id="3.40.50.300">
    <property type="entry name" value="P-loop containing nucleotide triphosphate hydrolases"/>
    <property type="match status" value="1"/>
</dbReference>
<keyword evidence="2" id="KW-0812">Transmembrane</keyword>
<evidence type="ECO:0000256" key="1">
    <source>
        <dbReference type="SAM" id="MobiDB-lite"/>
    </source>
</evidence>
<reference evidence="5" key="1">
    <citation type="submission" date="2017-02" db="EMBL/GenBank/DDBJ databases">
        <title>Complete genome sequence of Cupriavidus necator strain NH9, a 3-chlorobenzoate degrader.</title>
        <authorList>
            <person name="Moriuchi R."/>
            <person name="Dohra H."/>
            <person name="Ogawa N."/>
        </authorList>
    </citation>
    <scope>NUCLEOTIDE SEQUENCE [LARGE SCALE GENOMIC DNA]</scope>
    <source>
        <strain evidence="5">NH9</strain>
    </source>
</reference>